<dbReference type="PANTHER" id="PTHR30383:SF24">
    <property type="entry name" value="THIOESTERASE 1_PROTEASE 1_LYSOPHOSPHOLIPASE L1"/>
    <property type="match status" value="1"/>
</dbReference>
<dbReference type="Pfam" id="PF13472">
    <property type="entry name" value="Lipase_GDSL_2"/>
    <property type="match status" value="1"/>
</dbReference>
<name>A0A2Z6G941_9PROT</name>
<reference evidence="2 3" key="1">
    <citation type="submission" date="2018-06" db="EMBL/GenBank/DDBJ databases">
        <title>OYT1 Genome Sequencing.</title>
        <authorList>
            <person name="Kato S."/>
            <person name="Itoh T."/>
            <person name="Ohkuma M."/>
        </authorList>
    </citation>
    <scope>NUCLEOTIDE SEQUENCE [LARGE SCALE GENOMIC DNA]</scope>
    <source>
        <strain evidence="2 3">OYT1</strain>
    </source>
</reference>
<dbReference type="InterPro" id="IPR036514">
    <property type="entry name" value="SGNH_hydro_sf"/>
</dbReference>
<gene>
    <name evidence="2" type="ORF">OYT1_ch0438</name>
</gene>
<evidence type="ECO:0000259" key="1">
    <source>
        <dbReference type="Pfam" id="PF13472"/>
    </source>
</evidence>
<dbReference type="Gene3D" id="3.40.50.1110">
    <property type="entry name" value="SGNH hydrolase"/>
    <property type="match status" value="1"/>
</dbReference>
<dbReference type="GO" id="GO:0004622">
    <property type="term" value="F:phosphatidylcholine lysophospholipase activity"/>
    <property type="evidence" value="ECO:0007669"/>
    <property type="project" value="TreeGrafter"/>
</dbReference>
<dbReference type="KEGG" id="fam:OYT1_ch0438"/>
<dbReference type="AlphaFoldDB" id="A0A2Z6G941"/>
<evidence type="ECO:0000313" key="3">
    <source>
        <dbReference type="Proteomes" id="UP000033070"/>
    </source>
</evidence>
<dbReference type="SUPFAM" id="SSF52266">
    <property type="entry name" value="SGNH hydrolase"/>
    <property type="match status" value="1"/>
</dbReference>
<dbReference type="Proteomes" id="UP000033070">
    <property type="component" value="Chromosome"/>
</dbReference>
<proteinExistence type="predicted"/>
<keyword evidence="3" id="KW-1185">Reference proteome</keyword>
<organism evidence="2 3">
    <name type="scientific">Ferriphaselus amnicola</name>
    <dbReference type="NCBI Taxonomy" id="1188319"/>
    <lineage>
        <taxon>Bacteria</taxon>
        <taxon>Pseudomonadati</taxon>
        <taxon>Pseudomonadota</taxon>
        <taxon>Betaproteobacteria</taxon>
        <taxon>Nitrosomonadales</taxon>
        <taxon>Gallionellaceae</taxon>
        <taxon>Ferriphaselus</taxon>
    </lineage>
</organism>
<dbReference type="PANTHER" id="PTHR30383">
    <property type="entry name" value="THIOESTERASE 1/PROTEASE 1/LYSOPHOSPHOLIPASE L1"/>
    <property type="match status" value="1"/>
</dbReference>
<dbReference type="EMBL" id="AP018738">
    <property type="protein sequence ID" value="BBE50011.1"/>
    <property type="molecule type" value="Genomic_DNA"/>
</dbReference>
<dbReference type="CDD" id="cd01822">
    <property type="entry name" value="Lysophospholipase_L1_like"/>
    <property type="match status" value="1"/>
</dbReference>
<dbReference type="STRING" id="1188319.OYT1_00314"/>
<dbReference type="InterPro" id="IPR051532">
    <property type="entry name" value="Ester_Hydrolysis_Enzymes"/>
</dbReference>
<protein>
    <submittedName>
        <fullName evidence="2">Esterase TesA</fullName>
    </submittedName>
</protein>
<dbReference type="InterPro" id="IPR013830">
    <property type="entry name" value="SGNH_hydro"/>
</dbReference>
<evidence type="ECO:0000313" key="2">
    <source>
        <dbReference type="EMBL" id="BBE50011.1"/>
    </source>
</evidence>
<accession>A0A2Z6G941</accession>
<feature type="domain" description="SGNH hydrolase-type esterase" evidence="1">
    <location>
        <begin position="14"/>
        <end position="169"/>
    </location>
</feature>
<sequence length="186" mass="20327">MCLPTLGAAQTLLVFGDSLSAAYGIPREKGWVALLQQARPDLQVINASVGGETTAGGLRRLDAALRQHRPDIVILELGANDGLRGRPIAEIETDLAELIRRSQRAKAKVMLLGMQLPPNYGVDYTGAFRQLYPTLAERYHAARVPYLLEGVPPEQFQADNLHPTAAAQAQIMRNVLKELRTPTATH</sequence>